<sequence>MHNDGDAHCDPAADRPGWPPPIRPYPQQPYPQQGYPPPGYPHQGYPPPGYPHQGYPPPGYPPPGYPTLPPVALQPGVIPLRPLTLGDIFNGAVRYVRVNPKATLGWPPPSSSPRPWG</sequence>
<feature type="compositionally biased region" description="Basic and acidic residues" evidence="1">
    <location>
        <begin position="1"/>
        <end position="13"/>
    </location>
</feature>
<dbReference type="Proteomes" id="UP000465241">
    <property type="component" value="Unassembled WGS sequence"/>
</dbReference>
<organism evidence="2 3">
    <name type="scientific">Mycolicibacterium murale</name>
    <dbReference type="NCBI Taxonomy" id="182220"/>
    <lineage>
        <taxon>Bacteria</taxon>
        <taxon>Bacillati</taxon>
        <taxon>Actinomycetota</taxon>
        <taxon>Actinomycetes</taxon>
        <taxon>Mycobacteriales</taxon>
        <taxon>Mycobacteriaceae</taxon>
        <taxon>Mycolicibacterium</taxon>
    </lineage>
</organism>
<proteinExistence type="predicted"/>
<evidence type="ECO:0000313" key="2">
    <source>
        <dbReference type="EMBL" id="GFG62508.1"/>
    </source>
</evidence>
<evidence type="ECO:0000256" key="1">
    <source>
        <dbReference type="SAM" id="MobiDB-lite"/>
    </source>
</evidence>
<protein>
    <submittedName>
        <fullName evidence="2">Uncharacterized protein</fullName>
    </submittedName>
</protein>
<dbReference type="EMBL" id="BLKT01000004">
    <property type="protein sequence ID" value="GFG62508.1"/>
    <property type="molecule type" value="Genomic_DNA"/>
</dbReference>
<evidence type="ECO:0000313" key="3">
    <source>
        <dbReference type="Proteomes" id="UP000465241"/>
    </source>
</evidence>
<name>A0A7I9WYJ2_9MYCO</name>
<feature type="compositionally biased region" description="Pro residues" evidence="1">
    <location>
        <begin position="17"/>
        <end position="67"/>
    </location>
</feature>
<feature type="region of interest" description="Disordered" evidence="1">
    <location>
        <begin position="1"/>
        <end position="67"/>
    </location>
</feature>
<comment type="caution">
    <text evidence="2">The sequence shown here is derived from an EMBL/GenBank/DDBJ whole genome shotgun (WGS) entry which is preliminary data.</text>
</comment>
<keyword evidence="3" id="KW-1185">Reference proteome</keyword>
<accession>A0A7I9WYJ2</accession>
<reference evidence="2 3" key="1">
    <citation type="journal article" date="2019" name="Emerg. Microbes Infect.">
        <title>Comprehensive subspecies identification of 175 nontuberculous mycobacteria species based on 7547 genomic profiles.</title>
        <authorList>
            <person name="Matsumoto Y."/>
            <person name="Kinjo T."/>
            <person name="Motooka D."/>
            <person name="Nabeya D."/>
            <person name="Jung N."/>
            <person name="Uechi K."/>
            <person name="Horii T."/>
            <person name="Iida T."/>
            <person name="Fujita J."/>
            <person name="Nakamura S."/>
        </authorList>
    </citation>
    <scope>NUCLEOTIDE SEQUENCE [LARGE SCALE GENOMIC DNA]</scope>
    <source>
        <strain evidence="2 3">JCM 13392</strain>
    </source>
</reference>
<gene>
    <name evidence="2" type="ORF">MMUR_66440</name>
</gene>
<dbReference type="AlphaFoldDB" id="A0A7I9WYJ2"/>